<reference evidence="2" key="2">
    <citation type="journal article" date="2015" name="Fish Shellfish Immunol.">
        <title>Early steps in the European eel (Anguilla anguilla)-Vibrio vulnificus interaction in the gills: Role of the RtxA13 toxin.</title>
        <authorList>
            <person name="Callol A."/>
            <person name="Pajuelo D."/>
            <person name="Ebbesson L."/>
            <person name="Teles M."/>
            <person name="MacKenzie S."/>
            <person name="Amaro C."/>
        </authorList>
    </citation>
    <scope>NUCLEOTIDE SEQUENCE</scope>
</reference>
<organism evidence="2">
    <name type="scientific">Anguilla anguilla</name>
    <name type="common">European freshwater eel</name>
    <name type="synonym">Muraena anguilla</name>
    <dbReference type="NCBI Taxonomy" id="7936"/>
    <lineage>
        <taxon>Eukaryota</taxon>
        <taxon>Metazoa</taxon>
        <taxon>Chordata</taxon>
        <taxon>Craniata</taxon>
        <taxon>Vertebrata</taxon>
        <taxon>Euteleostomi</taxon>
        <taxon>Actinopterygii</taxon>
        <taxon>Neopterygii</taxon>
        <taxon>Teleostei</taxon>
        <taxon>Anguilliformes</taxon>
        <taxon>Anguillidae</taxon>
        <taxon>Anguilla</taxon>
    </lineage>
</organism>
<feature type="transmembrane region" description="Helical" evidence="1">
    <location>
        <begin position="12"/>
        <end position="33"/>
    </location>
</feature>
<proteinExistence type="predicted"/>
<evidence type="ECO:0000256" key="1">
    <source>
        <dbReference type="SAM" id="Phobius"/>
    </source>
</evidence>
<keyword evidence="1" id="KW-1133">Transmembrane helix</keyword>
<sequence length="55" mass="6570">MVTVHTIWTSTLRHSCLYFGNIIYSLYITMLFFQVKYSVSPINTVISKFFLFFCF</sequence>
<accession>A0A0E9X7A8</accession>
<dbReference type="AlphaFoldDB" id="A0A0E9X7A8"/>
<dbReference type="EMBL" id="GBXM01010256">
    <property type="protein sequence ID" value="JAH98321.1"/>
    <property type="molecule type" value="Transcribed_RNA"/>
</dbReference>
<name>A0A0E9X7A8_ANGAN</name>
<evidence type="ECO:0000313" key="2">
    <source>
        <dbReference type="EMBL" id="JAH98321.1"/>
    </source>
</evidence>
<reference evidence="2" key="1">
    <citation type="submission" date="2014-11" db="EMBL/GenBank/DDBJ databases">
        <authorList>
            <person name="Amaro Gonzalez C."/>
        </authorList>
    </citation>
    <scope>NUCLEOTIDE SEQUENCE</scope>
</reference>
<keyword evidence="1" id="KW-0812">Transmembrane</keyword>
<protein>
    <submittedName>
        <fullName evidence="2">Uncharacterized protein</fullName>
    </submittedName>
</protein>
<keyword evidence="1" id="KW-0472">Membrane</keyword>